<name>A0A426XZ78_ENSVE</name>
<dbReference type="Proteomes" id="UP000287651">
    <property type="component" value="Unassembled WGS sequence"/>
</dbReference>
<evidence type="ECO:0000256" key="1">
    <source>
        <dbReference type="SAM" id="SignalP"/>
    </source>
</evidence>
<sequence length="136" mass="13685">CPRSLAPFCVIVIAVGAAPTQTAAALCPLVIAPTVGVVLASGTSMGAAGRHCPCDLVVGNGRCLCPQAAFLLALRSQSTAPVGATLQEAAPRRGPWLQSAATAGGLAVASHPCRWPGRGPLPLSSLPSLRKRSKNV</sequence>
<evidence type="ECO:0000313" key="2">
    <source>
        <dbReference type="EMBL" id="RRT44764.1"/>
    </source>
</evidence>
<protein>
    <recommendedName>
        <fullName evidence="4">Bifunctional inhibitor/plant lipid transfer protein/seed storage helical domain-containing protein</fullName>
    </recommendedName>
</protein>
<keyword evidence="1" id="KW-0732">Signal</keyword>
<feature type="signal peptide" evidence="1">
    <location>
        <begin position="1"/>
        <end position="24"/>
    </location>
</feature>
<dbReference type="AlphaFoldDB" id="A0A426XZ78"/>
<feature type="non-terminal residue" evidence="2">
    <location>
        <position position="1"/>
    </location>
</feature>
<comment type="caution">
    <text evidence="2">The sequence shown here is derived from an EMBL/GenBank/DDBJ whole genome shotgun (WGS) entry which is preliminary data.</text>
</comment>
<proteinExistence type="predicted"/>
<gene>
    <name evidence="2" type="ORF">B296_00048497</name>
</gene>
<organism evidence="2 3">
    <name type="scientific">Ensete ventricosum</name>
    <name type="common">Abyssinian banana</name>
    <name type="synonym">Musa ensete</name>
    <dbReference type="NCBI Taxonomy" id="4639"/>
    <lineage>
        <taxon>Eukaryota</taxon>
        <taxon>Viridiplantae</taxon>
        <taxon>Streptophyta</taxon>
        <taxon>Embryophyta</taxon>
        <taxon>Tracheophyta</taxon>
        <taxon>Spermatophyta</taxon>
        <taxon>Magnoliopsida</taxon>
        <taxon>Liliopsida</taxon>
        <taxon>Zingiberales</taxon>
        <taxon>Musaceae</taxon>
        <taxon>Ensete</taxon>
    </lineage>
</organism>
<reference evidence="2 3" key="1">
    <citation type="journal article" date="2014" name="Agronomy (Basel)">
        <title>A Draft Genome Sequence for Ensete ventricosum, the Drought-Tolerant Tree Against Hunger.</title>
        <authorList>
            <person name="Harrison J."/>
            <person name="Moore K.A."/>
            <person name="Paszkiewicz K."/>
            <person name="Jones T."/>
            <person name="Grant M."/>
            <person name="Ambacheew D."/>
            <person name="Muzemil S."/>
            <person name="Studholme D.J."/>
        </authorList>
    </citation>
    <scope>NUCLEOTIDE SEQUENCE [LARGE SCALE GENOMIC DNA]</scope>
</reference>
<feature type="chain" id="PRO_5019153243" description="Bifunctional inhibitor/plant lipid transfer protein/seed storage helical domain-containing protein" evidence="1">
    <location>
        <begin position="25"/>
        <end position="136"/>
    </location>
</feature>
<accession>A0A426XZ78</accession>
<evidence type="ECO:0000313" key="3">
    <source>
        <dbReference type="Proteomes" id="UP000287651"/>
    </source>
</evidence>
<dbReference type="EMBL" id="AMZH03016263">
    <property type="protein sequence ID" value="RRT44764.1"/>
    <property type="molecule type" value="Genomic_DNA"/>
</dbReference>
<evidence type="ECO:0008006" key="4">
    <source>
        <dbReference type="Google" id="ProtNLM"/>
    </source>
</evidence>